<evidence type="ECO:0000313" key="3">
    <source>
        <dbReference type="Proteomes" id="UP000563094"/>
    </source>
</evidence>
<protein>
    <submittedName>
        <fullName evidence="2">GAF domain-containing protein</fullName>
    </submittedName>
</protein>
<proteinExistence type="predicted"/>
<evidence type="ECO:0000259" key="1">
    <source>
        <dbReference type="SMART" id="SM00065"/>
    </source>
</evidence>
<name>A0A839GR35_9BACT</name>
<dbReference type="SMART" id="SM00065">
    <property type="entry name" value="GAF"/>
    <property type="match status" value="1"/>
</dbReference>
<dbReference type="InterPro" id="IPR029016">
    <property type="entry name" value="GAF-like_dom_sf"/>
</dbReference>
<keyword evidence="3" id="KW-1185">Reference proteome</keyword>
<sequence>MNIIPENDQERLTKLHEYRILDTNHPNPVDAETEGTLRHVVSLAAHLFKVPVAMISFVDRERVWLKAQVGLDGITEVDRGSSLSGLAILNENPTVFPDALEQPSLLANPFVAGEFGLRFYAAAPLRTHDGFQLGAVCLVDREPRTFSLEDQLTLKYLANLVMEELELWKYKAQLREEGYFLDTLMAS</sequence>
<organism evidence="2 3">
    <name type="scientific">Rufibacter quisquiliarum</name>
    <dbReference type="NCBI Taxonomy" id="1549639"/>
    <lineage>
        <taxon>Bacteria</taxon>
        <taxon>Pseudomonadati</taxon>
        <taxon>Bacteroidota</taxon>
        <taxon>Cytophagia</taxon>
        <taxon>Cytophagales</taxon>
        <taxon>Hymenobacteraceae</taxon>
        <taxon>Rufibacter</taxon>
    </lineage>
</organism>
<dbReference type="PANTHER" id="PTHR43102:SF2">
    <property type="entry name" value="GAF DOMAIN-CONTAINING PROTEIN"/>
    <property type="match status" value="1"/>
</dbReference>
<dbReference type="InterPro" id="IPR003018">
    <property type="entry name" value="GAF"/>
</dbReference>
<feature type="domain" description="GAF" evidence="1">
    <location>
        <begin position="32"/>
        <end position="175"/>
    </location>
</feature>
<dbReference type="SUPFAM" id="SSF55781">
    <property type="entry name" value="GAF domain-like"/>
    <property type="match status" value="1"/>
</dbReference>
<dbReference type="Gene3D" id="3.30.450.40">
    <property type="match status" value="1"/>
</dbReference>
<dbReference type="RefSeq" id="WP_241499072.1">
    <property type="nucleotide sequence ID" value="NZ_JACJIQ010000003.1"/>
</dbReference>
<comment type="caution">
    <text evidence="2">The sequence shown here is derived from an EMBL/GenBank/DDBJ whole genome shotgun (WGS) entry which is preliminary data.</text>
</comment>
<accession>A0A839GR35</accession>
<dbReference type="AlphaFoldDB" id="A0A839GR35"/>
<dbReference type="Pfam" id="PF01590">
    <property type="entry name" value="GAF"/>
    <property type="match status" value="1"/>
</dbReference>
<gene>
    <name evidence="2" type="ORF">FHS90_001005</name>
</gene>
<reference evidence="2 3" key="1">
    <citation type="submission" date="2020-08" db="EMBL/GenBank/DDBJ databases">
        <title>Genomic Encyclopedia of Type Strains, Phase IV (KMG-IV): sequencing the most valuable type-strain genomes for metagenomic binning, comparative biology and taxonomic classification.</title>
        <authorList>
            <person name="Goeker M."/>
        </authorList>
    </citation>
    <scope>NUCLEOTIDE SEQUENCE [LARGE SCALE GENOMIC DNA]</scope>
    <source>
        <strain evidence="2 3">DSM 29854</strain>
    </source>
</reference>
<evidence type="ECO:0000313" key="2">
    <source>
        <dbReference type="EMBL" id="MBA9076301.1"/>
    </source>
</evidence>
<dbReference type="Proteomes" id="UP000563094">
    <property type="component" value="Unassembled WGS sequence"/>
</dbReference>
<dbReference type="EMBL" id="JACJIQ010000003">
    <property type="protein sequence ID" value="MBA9076301.1"/>
    <property type="molecule type" value="Genomic_DNA"/>
</dbReference>
<dbReference type="PANTHER" id="PTHR43102">
    <property type="entry name" value="SLR1143 PROTEIN"/>
    <property type="match status" value="1"/>
</dbReference>